<sequence length="61" mass="6316">MMRCADDAKSVAADAETPGTEAQTNVRWQGSAPVRTALPSGLEDPDLSEFLGLVGAEPEGV</sequence>
<proteinExistence type="predicted"/>
<protein>
    <submittedName>
        <fullName evidence="2">Uncharacterized protein</fullName>
    </submittedName>
</protein>
<accession>A0A2H1K6A5</accession>
<name>A0A2H1K6A5_BREAU</name>
<feature type="region of interest" description="Disordered" evidence="1">
    <location>
        <begin position="1"/>
        <end position="26"/>
    </location>
</feature>
<reference evidence="3" key="1">
    <citation type="submission" date="2017-03" db="EMBL/GenBank/DDBJ databases">
        <authorList>
            <person name="Monnet C."/>
        </authorList>
    </citation>
    <scope>NUCLEOTIDE SEQUENCE [LARGE SCALE GENOMIC DNA]</scope>
    <source>
        <strain evidence="3">CNRZ 920</strain>
    </source>
</reference>
<evidence type="ECO:0000313" key="3">
    <source>
        <dbReference type="Proteomes" id="UP000234289"/>
    </source>
</evidence>
<evidence type="ECO:0000313" key="2">
    <source>
        <dbReference type="EMBL" id="SMX95325.1"/>
    </source>
</evidence>
<organism evidence="2 3">
    <name type="scientific">Brevibacterium aurantiacum</name>
    <dbReference type="NCBI Taxonomy" id="273384"/>
    <lineage>
        <taxon>Bacteria</taxon>
        <taxon>Bacillati</taxon>
        <taxon>Actinomycetota</taxon>
        <taxon>Actinomycetes</taxon>
        <taxon>Micrococcales</taxon>
        <taxon>Brevibacteriaceae</taxon>
        <taxon>Brevibacterium</taxon>
    </lineage>
</organism>
<dbReference type="EMBL" id="FXZG01000019">
    <property type="protein sequence ID" value="SMX95325.1"/>
    <property type="molecule type" value="Genomic_DNA"/>
</dbReference>
<gene>
    <name evidence="2" type="ORF">BAUR920_02863</name>
</gene>
<dbReference type="AlphaFoldDB" id="A0A2H1K6A5"/>
<dbReference type="Proteomes" id="UP000234289">
    <property type="component" value="Unassembled WGS sequence"/>
</dbReference>
<evidence type="ECO:0000256" key="1">
    <source>
        <dbReference type="SAM" id="MobiDB-lite"/>
    </source>
</evidence>